<protein>
    <submittedName>
        <fullName evidence="2">Uncharacterized protein</fullName>
    </submittedName>
</protein>
<name>A0A6A5X5S3_9PLEO</name>
<evidence type="ECO:0000313" key="2">
    <source>
        <dbReference type="EMBL" id="KAF2008303.1"/>
    </source>
</evidence>
<sequence length="153" mass="16106">MATARDHLRRAFEETTAAGVSPSLAAAMICSKLLYFAHGSDLDHILIARPASTHTPAGHGGSQMGSSPVADNGAPLPALSALPNDTDKSPESPGSPTAIIAERRSTVALARRSPLMRTRPPPARLTGSSDQGPHWTTTLDLLGDEPVEHMEER</sequence>
<reference evidence="2" key="1">
    <citation type="journal article" date="2020" name="Stud. Mycol.">
        <title>101 Dothideomycetes genomes: a test case for predicting lifestyles and emergence of pathogens.</title>
        <authorList>
            <person name="Haridas S."/>
            <person name="Albert R."/>
            <person name="Binder M."/>
            <person name="Bloem J."/>
            <person name="Labutti K."/>
            <person name="Salamov A."/>
            <person name="Andreopoulos B."/>
            <person name="Baker S."/>
            <person name="Barry K."/>
            <person name="Bills G."/>
            <person name="Bluhm B."/>
            <person name="Cannon C."/>
            <person name="Castanera R."/>
            <person name="Culley D."/>
            <person name="Daum C."/>
            <person name="Ezra D."/>
            <person name="Gonzalez J."/>
            <person name="Henrissat B."/>
            <person name="Kuo A."/>
            <person name="Liang C."/>
            <person name="Lipzen A."/>
            <person name="Lutzoni F."/>
            <person name="Magnuson J."/>
            <person name="Mondo S."/>
            <person name="Nolan M."/>
            <person name="Ohm R."/>
            <person name="Pangilinan J."/>
            <person name="Park H.-J."/>
            <person name="Ramirez L."/>
            <person name="Alfaro M."/>
            <person name="Sun H."/>
            <person name="Tritt A."/>
            <person name="Yoshinaga Y."/>
            <person name="Zwiers L.-H."/>
            <person name="Turgeon B."/>
            <person name="Goodwin S."/>
            <person name="Spatafora J."/>
            <person name="Crous P."/>
            <person name="Grigoriev I."/>
        </authorList>
    </citation>
    <scope>NUCLEOTIDE SEQUENCE</scope>
    <source>
        <strain evidence="2">CBS 175.79</strain>
    </source>
</reference>
<dbReference type="RefSeq" id="XP_033376642.1">
    <property type="nucleotide sequence ID" value="XM_033531435.1"/>
</dbReference>
<dbReference type="AlphaFoldDB" id="A0A6A5X5S3"/>
<keyword evidence="3" id="KW-1185">Reference proteome</keyword>
<gene>
    <name evidence="2" type="ORF">BU24DRAFT_456398</name>
</gene>
<dbReference type="GeneID" id="54288832"/>
<proteinExistence type="predicted"/>
<feature type="compositionally biased region" description="Polar residues" evidence="1">
    <location>
        <begin position="126"/>
        <end position="139"/>
    </location>
</feature>
<organism evidence="2 3">
    <name type="scientific">Aaosphaeria arxii CBS 175.79</name>
    <dbReference type="NCBI Taxonomy" id="1450172"/>
    <lineage>
        <taxon>Eukaryota</taxon>
        <taxon>Fungi</taxon>
        <taxon>Dikarya</taxon>
        <taxon>Ascomycota</taxon>
        <taxon>Pezizomycotina</taxon>
        <taxon>Dothideomycetes</taxon>
        <taxon>Pleosporomycetidae</taxon>
        <taxon>Pleosporales</taxon>
        <taxon>Pleosporales incertae sedis</taxon>
        <taxon>Aaosphaeria</taxon>
    </lineage>
</organism>
<evidence type="ECO:0000313" key="3">
    <source>
        <dbReference type="Proteomes" id="UP000799778"/>
    </source>
</evidence>
<accession>A0A6A5X5S3</accession>
<dbReference type="EMBL" id="ML978088">
    <property type="protein sequence ID" value="KAF2008303.1"/>
    <property type="molecule type" value="Genomic_DNA"/>
</dbReference>
<dbReference type="Proteomes" id="UP000799778">
    <property type="component" value="Unassembled WGS sequence"/>
</dbReference>
<feature type="region of interest" description="Disordered" evidence="1">
    <location>
        <begin position="53"/>
        <end position="153"/>
    </location>
</feature>
<evidence type="ECO:0000256" key="1">
    <source>
        <dbReference type="SAM" id="MobiDB-lite"/>
    </source>
</evidence>